<accession>A0A1F5KS86</accession>
<comment type="caution">
    <text evidence="10">The sequence shown here is derived from an EMBL/GenBank/DDBJ whole genome shotgun (WGS) entry which is preliminary data.</text>
</comment>
<keyword evidence="3" id="KW-0328">Glycosyltransferase</keyword>
<evidence type="ECO:0000313" key="11">
    <source>
        <dbReference type="Proteomes" id="UP000178565"/>
    </source>
</evidence>
<organism evidence="10 11">
    <name type="scientific">Candidatus Daviesbacteria bacterium RIFCSPLOWO2_01_FULL_39_12</name>
    <dbReference type="NCBI Taxonomy" id="1797785"/>
    <lineage>
        <taxon>Bacteria</taxon>
        <taxon>Candidatus Daviesiibacteriota</taxon>
    </lineage>
</organism>
<feature type="transmembrane region" description="Helical" evidence="8">
    <location>
        <begin position="213"/>
        <end position="231"/>
    </location>
</feature>
<evidence type="ECO:0000256" key="4">
    <source>
        <dbReference type="ARBA" id="ARBA00022679"/>
    </source>
</evidence>
<dbReference type="EMBL" id="MFDM01000014">
    <property type="protein sequence ID" value="OGE43694.1"/>
    <property type="molecule type" value="Genomic_DNA"/>
</dbReference>
<feature type="domain" description="Glycosyltransferase RgtA/B/C/D-like" evidence="9">
    <location>
        <begin position="63"/>
        <end position="206"/>
    </location>
</feature>
<name>A0A1F5KS86_9BACT</name>
<dbReference type="InterPro" id="IPR038731">
    <property type="entry name" value="RgtA/B/C-like"/>
</dbReference>
<proteinExistence type="predicted"/>
<feature type="transmembrane region" description="Helical" evidence="8">
    <location>
        <begin position="83"/>
        <end position="105"/>
    </location>
</feature>
<keyword evidence="5 8" id="KW-0812">Transmembrane</keyword>
<keyword evidence="6 8" id="KW-1133">Transmembrane helix</keyword>
<gene>
    <name evidence="10" type="ORF">A3B45_03330</name>
</gene>
<dbReference type="GO" id="GO:0016763">
    <property type="term" value="F:pentosyltransferase activity"/>
    <property type="evidence" value="ECO:0007669"/>
    <property type="project" value="TreeGrafter"/>
</dbReference>
<comment type="subcellular location">
    <subcellularLocation>
        <location evidence="1">Cell membrane</location>
        <topology evidence="1">Multi-pass membrane protein</topology>
    </subcellularLocation>
</comment>
<keyword evidence="4" id="KW-0808">Transferase</keyword>
<protein>
    <recommendedName>
        <fullName evidence="9">Glycosyltransferase RgtA/B/C/D-like domain-containing protein</fullName>
    </recommendedName>
</protein>
<evidence type="ECO:0000256" key="1">
    <source>
        <dbReference type="ARBA" id="ARBA00004651"/>
    </source>
</evidence>
<feature type="transmembrane region" description="Helical" evidence="8">
    <location>
        <begin position="301"/>
        <end position="318"/>
    </location>
</feature>
<dbReference type="AlphaFoldDB" id="A0A1F5KS86"/>
<evidence type="ECO:0000313" key="10">
    <source>
        <dbReference type="EMBL" id="OGE43694.1"/>
    </source>
</evidence>
<evidence type="ECO:0000256" key="8">
    <source>
        <dbReference type="SAM" id="Phobius"/>
    </source>
</evidence>
<feature type="transmembrane region" description="Helical" evidence="8">
    <location>
        <begin position="159"/>
        <end position="175"/>
    </location>
</feature>
<feature type="transmembrane region" description="Helical" evidence="8">
    <location>
        <begin position="7"/>
        <end position="24"/>
    </location>
</feature>
<dbReference type="InterPro" id="IPR050297">
    <property type="entry name" value="LipidA_mod_glycosyltrf_83"/>
</dbReference>
<keyword evidence="7 8" id="KW-0472">Membrane</keyword>
<dbReference type="STRING" id="1797785.A3B45_03330"/>
<evidence type="ECO:0000256" key="7">
    <source>
        <dbReference type="ARBA" id="ARBA00023136"/>
    </source>
</evidence>
<dbReference type="GO" id="GO:0005886">
    <property type="term" value="C:plasma membrane"/>
    <property type="evidence" value="ECO:0007669"/>
    <property type="project" value="UniProtKB-SubCell"/>
</dbReference>
<dbReference type="PANTHER" id="PTHR33908">
    <property type="entry name" value="MANNOSYLTRANSFERASE YKCB-RELATED"/>
    <property type="match status" value="1"/>
</dbReference>
<feature type="transmembrane region" description="Helical" evidence="8">
    <location>
        <begin position="134"/>
        <end position="152"/>
    </location>
</feature>
<dbReference type="GO" id="GO:0009103">
    <property type="term" value="P:lipopolysaccharide biosynthetic process"/>
    <property type="evidence" value="ECO:0007669"/>
    <property type="project" value="UniProtKB-ARBA"/>
</dbReference>
<keyword evidence="2" id="KW-1003">Cell membrane</keyword>
<evidence type="ECO:0000256" key="6">
    <source>
        <dbReference type="ARBA" id="ARBA00022989"/>
    </source>
</evidence>
<dbReference type="PANTHER" id="PTHR33908:SF11">
    <property type="entry name" value="MEMBRANE PROTEIN"/>
    <property type="match status" value="1"/>
</dbReference>
<dbReference type="Proteomes" id="UP000178565">
    <property type="component" value="Unassembled WGS sequence"/>
</dbReference>
<reference evidence="10 11" key="1">
    <citation type="journal article" date="2016" name="Nat. Commun.">
        <title>Thousands of microbial genomes shed light on interconnected biogeochemical processes in an aquifer system.</title>
        <authorList>
            <person name="Anantharaman K."/>
            <person name="Brown C.T."/>
            <person name="Hug L.A."/>
            <person name="Sharon I."/>
            <person name="Castelle C.J."/>
            <person name="Probst A.J."/>
            <person name="Thomas B.C."/>
            <person name="Singh A."/>
            <person name="Wilkins M.J."/>
            <person name="Karaoz U."/>
            <person name="Brodie E.L."/>
            <person name="Williams K.H."/>
            <person name="Hubbard S.S."/>
            <person name="Banfield J.F."/>
        </authorList>
    </citation>
    <scope>NUCLEOTIDE SEQUENCE [LARGE SCALE GENOMIC DNA]</scope>
</reference>
<feature type="transmembrane region" description="Helical" evidence="8">
    <location>
        <begin position="354"/>
        <end position="376"/>
    </location>
</feature>
<feature type="transmembrane region" description="Helical" evidence="8">
    <location>
        <begin position="112"/>
        <end position="128"/>
    </location>
</feature>
<evidence type="ECO:0000256" key="2">
    <source>
        <dbReference type="ARBA" id="ARBA00022475"/>
    </source>
</evidence>
<evidence type="ECO:0000256" key="5">
    <source>
        <dbReference type="ARBA" id="ARBA00022692"/>
    </source>
</evidence>
<sequence length="508" mass="57503">MKIISQYKLEILAFFLLIVLYFLLRVPNLTLQPIFADEAIYIRWAQVMRAESTLRFLPLFDGKTPLFMWSMMPVLKFIEDPLFAGRFLSVVSGFMSLVGVIVLGWKVFGKKVALWAGFLYVITPYIVFFDRMALVDSMLAAFTVWAIYFAIWLSQTVRLDLSMILGFILGGGILTKTPGMINLLLVPVSFLAFRDGGARFAKRENRGHKLVKLMIFWAVAIGIALVAYNLLRLGPNFHQLSARNADYVFSPLELIGRPLDPFIPHLRDISDWFPKLLSWPVLLIGGIGVIRVIGERNRLGLVVLLWGLIPLLLEMAFLRPFTARYLLASIPPFLVIAGYGIEKISSIKYQVSSKIVKMVVLVILLIPALNFNYLLLTDPQKAPLPRAERIGYFEEWTAGYGFKEIAEYLVERKKQTNVVVGTEGYFGTLPDGLQIYLDKAGIPIIGSHATISAQLREALKDNEVYFVANRSRLMEHQSGLELIMEFPKVKSLDGQQDAIQLFRIISQK</sequence>
<evidence type="ECO:0000256" key="3">
    <source>
        <dbReference type="ARBA" id="ARBA00022676"/>
    </source>
</evidence>
<feature type="transmembrane region" description="Helical" evidence="8">
    <location>
        <begin position="324"/>
        <end position="342"/>
    </location>
</feature>
<evidence type="ECO:0000259" key="9">
    <source>
        <dbReference type="Pfam" id="PF13231"/>
    </source>
</evidence>
<dbReference type="Pfam" id="PF13231">
    <property type="entry name" value="PMT_2"/>
    <property type="match status" value="1"/>
</dbReference>